<dbReference type="Proteomes" id="UP000569202">
    <property type="component" value="Unassembled WGS sequence"/>
</dbReference>
<evidence type="ECO:0000313" key="2">
    <source>
        <dbReference type="EMBL" id="NNH76514.1"/>
    </source>
</evidence>
<dbReference type="AlphaFoldDB" id="A0A7Y2RDB4"/>
<keyword evidence="1" id="KW-1133">Transmembrane helix</keyword>
<dbReference type="RefSeq" id="WP_171539716.1">
    <property type="nucleotide sequence ID" value="NZ_JABERL010000005.1"/>
</dbReference>
<gene>
    <name evidence="2" type="ORF">HLH17_02205</name>
</gene>
<name>A0A7Y2RDB4_9GAMM</name>
<reference evidence="2 3" key="1">
    <citation type="submission" date="2020-04" db="EMBL/GenBank/DDBJ databases">
        <title>Acinetobacter Taxon 24.</title>
        <authorList>
            <person name="Nemec A."/>
            <person name="Radolfova-Krizova L."/>
            <person name="Higgins P.G."/>
            <person name="Spanelova P."/>
        </authorList>
    </citation>
    <scope>NUCLEOTIDE SEQUENCE [LARGE SCALE GENOMIC DNA]</scope>
    <source>
        <strain evidence="2 3">ANC 5380</strain>
    </source>
</reference>
<feature type="transmembrane region" description="Helical" evidence="1">
    <location>
        <begin position="42"/>
        <end position="62"/>
    </location>
</feature>
<sequence>MSTVLVSGFSLNTQIVITAFVCTLTVFIIIKTRHKLNRLSISIIIAFLALSGTNVYSCYSFFQPINDHQISQLSEKLEKSMNHPNGLKFRRVIADYTKRNGMLHAKQDAYMMSEVVLKAYITKKEWKELFDLSEKLGI</sequence>
<organism evidence="2 3">
    <name type="scientific">Acinetobacter terrae</name>
    <dbReference type="NCBI Taxonomy" id="2731247"/>
    <lineage>
        <taxon>Bacteria</taxon>
        <taxon>Pseudomonadati</taxon>
        <taxon>Pseudomonadota</taxon>
        <taxon>Gammaproteobacteria</taxon>
        <taxon>Moraxellales</taxon>
        <taxon>Moraxellaceae</taxon>
        <taxon>Acinetobacter</taxon>
        <taxon>Acinetobacter Taxon 24</taxon>
    </lineage>
</organism>
<feature type="transmembrane region" description="Helical" evidence="1">
    <location>
        <begin position="12"/>
        <end position="30"/>
    </location>
</feature>
<dbReference type="EMBL" id="JABERL010000005">
    <property type="protein sequence ID" value="NNH76514.1"/>
    <property type="molecule type" value="Genomic_DNA"/>
</dbReference>
<comment type="caution">
    <text evidence="2">The sequence shown here is derived from an EMBL/GenBank/DDBJ whole genome shotgun (WGS) entry which is preliminary data.</text>
</comment>
<keyword evidence="1" id="KW-0472">Membrane</keyword>
<evidence type="ECO:0000313" key="3">
    <source>
        <dbReference type="Proteomes" id="UP000569202"/>
    </source>
</evidence>
<keyword evidence="1" id="KW-0812">Transmembrane</keyword>
<accession>A0A7Y2RDB4</accession>
<evidence type="ECO:0000256" key="1">
    <source>
        <dbReference type="SAM" id="Phobius"/>
    </source>
</evidence>
<proteinExistence type="predicted"/>
<protein>
    <submittedName>
        <fullName evidence="2">Uncharacterized protein</fullName>
    </submittedName>
</protein>